<reference evidence="4" key="1">
    <citation type="submission" date="2022-04" db="EMBL/GenBank/DDBJ databases">
        <title>Mucilaginibacter sp. RS28 isolated from freshwater.</title>
        <authorList>
            <person name="Ko S.-R."/>
        </authorList>
    </citation>
    <scope>NUCLEOTIDE SEQUENCE</scope>
    <source>
        <strain evidence="4">RS28</strain>
    </source>
</reference>
<dbReference type="CDD" id="cd00009">
    <property type="entry name" value="AAA"/>
    <property type="match status" value="1"/>
</dbReference>
<evidence type="ECO:0000313" key="4">
    <source>
        <dbReference type="EMBL" id="MCJ8208367.1"/>
    </source>
</evidence>
<evidence type="ECO:0000313" key="5">
    <source>
        <dbReference type="Proteomes" id="UP001139450"/>
    </source>
</evidence>
<dbReference type="Pfam" id="PF25601">
    <property type="entry name" value="AAA_lid_14"/>
    <property type="match status" value="1"/>
</dbReference>
<dbReference type="InterPro" id="IPR025662">
    <property type="entry name" value="Sigma_54_int_dom_ATP-bd_1"/>
</dbReference>
<dbReference type="InterPro" id="IPR002078">
    <property type="entry name" value="Sigma_54_int"/>
</dbReference>
<dbReference type="InterPro" id="IPR025943">
    <property type="entry name" value="Sigma_54_int_dom_ATP-bd_2"/>
</dbReference>
<dbReference type="InterPro" id="IPR029016">
    <property type="entry name" value="GAF-like_dom_sf"/>
</dbReference>
<keyword evidence="2" id="KW-0067">ATP-binding</keyword>
<dbReference type="InterPro" id="IPR009057">
    <property type="entry name" value="Homeodomain-like_sf"/>
</dbReference>
<dbReference type="Gene3D" id="3.40.50.300">
    <property type="entry name" value="P-loop containing nucleotide triphosphate hydrolases"/>
    <property type="match status" value="1"/>
</dbReference>
<gene>
    <name evidence="4" type="ORF">MUY27_01515</name>
</gene>
<dbReference type="Gene3D" id="3.30.450.40">
    <property type="match status" value="1"/>
</dbReference>
<sequence>MFELFKSILKILHPLFSIDCGVLTVYDSKVTTISRAYVSAFDPASEEICEQIVAVQTALTPFQKEVAGFTFPVLKSKDEWVAELGENHHVTGQTGEYQYHCYIPLEFNNQVLGTFELHNLSYPLSTECLSFCSSLADILTDLLHKEHCGLFSATDLPHLKEISASAHAEARQQTATDLLPNKLLEKLTAVASRDELSQPLAEVAELFKAESVIVLRKDAEENLVHPYIIIDVNGEREQLLSEKFSAEETLFKEIDNAAGKGLLLDSGDAKGTLISKLGANKLNRHGVAATALKHQDEVIGYLIVCLKDSKILSDELLHLLQRLGIFVSAAINNLAVTEKSALQQQLIKEYENKLSATQDLRVESKDFSDIIGRGKHMQRVIALMEQVASTDSTVLITGETGTGKEVVARGIHQASKRSNQPMIKINCAAIPPNLIESELFGHEKGAFTGATERREGKFELADKGTLFLDEIGELPLDMQVKLLRALQEKEIERVGGKTVIKVDVRIIAATNRDLAAEVEAGRFRRDLFYRLNVFPIWLPPLRSRKEDIPALAAHFLFRYAQKSGRQVTGFSQRALQQMNSYEWPGNVREMEHTIERLVLLATKNQITELGIAPKEKRIVNKDGVAQKVKTIDENERDHIFAVLQLCSGRISGEQGAAKLLGVPATTLNSKIKRLGLSKKHF</sequence>
<dbReference type="AlphaFoldDB" id="A0A9X2BA34"/>
<keyword evidence="5" id="KW-1185">Reference proteome</keyword>
<dbReference type="FunFam" id="3.40.50.300:FF:000006">
    <property type="entry name" value="DNA-binding transcriptional regulator NtrC"/>
    <property type="match status" value="1"/>
</dbReference>
<dbReference type="Proteomes" id="UP001139450">
    <property type="component" value="Unassembled WGS sequence"/>
</dbReference>
<evidence type="ECO:0000259" key="3">
    <source>
        <dbReference type="PROSITE" id="PS50045"/>
    </source>
</evidence>
<dbReference type="SUPFAM" id="SSF52540">
    <property type="entry name" value="P-loop containing nucleoside triphosphate hydrolases"/>
    <property type="match status" value="1"/>
</dbReference>
<dbReference type="Gene3D" id="1.10.8.60">
    <property type="match status" value="1"/>
</dbReference>
<accession>A0A9X2BA34</accession>
<organism evidence="4 5">
    <name type="scientific">Mucilaginibacter straminoryzae</name>
    <dbReference type="NCBI Taxonomy" id="2932774"/>
    <lineage>
        <taxon>Bacteria</taxon>
        <taxon>Pseudomonadati</taxon>
        <taxon>Bacteroidota</taxon>
        <taxon>Sphingobacteriia</taxon>
        <taxon>Sphingobacteriales</taxon>
        <taxon>Sphingobacteriaceae</taxon>
        <taxon>Mucilaginibacter</taxon>
    </lineage>
</organism>
<dbReference type="GO" id="GO:0006355">
    <property type="term" value="P:regulation of DNA-templated transcription"/>
    <property type="evidence" value="ECO:0007669"/>
    <property type="project" value="InterPro"/>
</dbReference>
<dbReference type="InterPro" id="IPR003593">
    <property type="entry name" value="AAA+_ATPase"/>
</dbReference>
<dbReference type="EMBL" id="JALJEJ010000001">
    <property type="protein sequence ID" value="MCJ8208367.1"/>
    <property type="molecule type" value="Genomic_DNA"/>
</dbReference>
<dbReference type="InterPro" id="IPR058031">
    <property type="entry name" value="AAA_lid_NorR"/>
</dbReference>
<dbReference type="GO" id="GO:0005524">
    <property type="term" value="F:ATP binding"/>
    <property type="evidence" value="ECO:0007669"/>
    <property type="project" value="UniProtKB-KW"/>
</dbReference>
<dbReference type="Gene3D" id="1.10.10.60">
    <property type="entry name" value="Homeodomain-like"/>
    <property type="match status" value="1"/>
</dbReference>
<feature type="domain" description="Sigma-54 factor interaction" evidence="3">
    <location>
        <begin position="370"/>
        <end position="599"/>
    </location>
</feature>
<evidence type="ECO:0000256" key="2">
    <source>
        <dbReference type="ARBA" id="ARBA00022840"/>
    </source>
</evidence>
<dbReference type="PANTHER" id="PTHR32071">
    <property type="entry name" value="TRANSCRIPTIONAL REGULATORY PROTEIN"/>
    <property type="match status" value="1"/>
</dbReference>
<name>A0A9X2BA34_9SPHI</name>
<proteinExistence type="predicted"/>
<dbReference type="PROSITE" id="PS00675">
    <property type="entry name" value="SIGMA54_INTERACT_1"/>
    <property type="match status" value="1"/>
</dbReference>
<dbReference type="PROSITE" id="PS50045">
    <property type="entry name" value="SIGMA54_INTERACT_4"/>
    <property type="match status" value="1"/>
</dbReference>
<dbReference type="PROSITE" id="PS00676">
    <property type="entry name" value="SIGMA54_INTERACT_2"/>
    <property type="match status" value="1"/>
</dbReference>
<dbReference type="SMART" id="SM00382">
    <property type="entry name" value="AAA"/>
    <property type="match status" value="1"/>
</dbReference>
<protein>
    <submittedName>
        <fullName evidence="4">Sigma-54-dependent Fis family transcriptional regulator</fullName>
    </submittedName>
</protein>
<dbReference type="SUPFAM" id="SSF55781">
    <property type="entry name" value="GAF domain-like"/>
    <property type="match status" value="2"/>
</dbReference>
<dbReference type="PANTHER" id="PTHR32071:SF57">
    <property type="entry name" value="C4-DICARBOXYLATE TRANSPORT TRANSCRIPTIONAL REGULATORY PROTEIN DCTD"/>
    <property type="match status" value="1"/>
</dbReference>
<dbReference type="RefSeq" id="WP_245128198.1">
    <property type="nucleotide sequence ID" value="NZ_JALJEJ010000001.1"/>
</dbReference>
<evidence type="ECO:0000256" key="1">
    <source>
        <dbReference type="ARBA" id="ARBA00022741"/>
    </source>
</evidence>
<dbReference type="InterPro" id="IPR027417">
    <property type="entry name" value="P-loop_NTPase"/>
</dbReference>
<comment type="caution">
    <text evidence="4">The sequence shown here is derived from an EMBL/GenBank/DDBJ whole genome shotgun (WGS) entry which is preliminary data.</text>
</comment>
<dbReference type="SUPFAM" id="SSF46689">
    <property type="entry name" value="Homeodomain-like"/>
    <property type="match status" value="1"/>
</dbReference>
<keyword evidence="1" id="KW-0547">Nucleotide-binding</keyword>
<dbReference type="Pfam" id="PF00158">
    <property type="entry name" value="Sigma54_activat"/>
    <property type="match status" value="1"/>
</dbReference>